<dbReference type="Proteomes" id="UP000385207">
    <property type="component" value="Unassembled WGS sequence"/>
</dbReference>
<proteinExistence type="predicted"/>
<gene>
    <name evidence="1" type="ORF">PS862_00584</name>
</gene>
<evidence type="ECO:0000313" key="1">
    <source>
        <dbReference type="EMBL" id="VVO56450.1"/>
    </source>
</evidence>
<accession>A0A5E7GXX8</accession>
<dbReference type="AlphaFoldDB" id="A0A5E7GXX8"/>
<protein>
    <recommendedName>
        <fullName evidence="3">DUF4329 domain-containing protein</fullName>
    </recommendedName>
</protein>
<dbReference type="EMBL" id="CABVII010000002">
    <property type="protein sequence ID" value="VVO56450.1"/>
    <property type="molecule type" value="Genomic_DNA"/>
</dbReference>
<evidence type="ECO:0008006" key="3">
    <source>
        <dbReference type="Google" id="ProtNLM"/>
    </source>
</evidence>
<name>A0A5E7GXX8_PSEFL</name>
<organism evidence="1 2">
    <name type="scientific">Pseudomonas fluorescens</name>
    <dbReference type="NCBI Taxonomy" id="294"/>
    <lineage>
        <taxon>Bacteria</taxon>
        <taxon>Pseudomonadati</taxon>
        <taxon>Pseudomonadota</taxon>
        <taxon>Gammaproteobacteria</taxon>
        <taxon>Pseudomonadales</taxon>
        <taxon>Pseudomonadaceae</taxon>
        <taxon>Pseudomonas</taxon>
    </lineage>
</organism>
<dbReference type="RefSeq" id="WP_224790630.1">
    <property type="nucleotide sequence ID" value="NZ_CABVII010000002.1"/>
</dbReference>
<reference evidence="1 2" key="1">
    <citation type="submission" date="2019-09" db="EMBL/GenBank/DDBJ databases">
        <authorList>
            <person name="Chandra G."/>
            <person name="Truman W A."/>
        </authorList>
    </citation>
    <scope>NUCLEOTIDE SEQUENCE [LARGE SCALE GENOMIC DNA]</scope>
    <source>
        <strain evidence="1">PS862</strain>
    </source>
</reference>
<evidence type="ECO:0000313" key="2">
    <source>
        <dbReference type="Proteomes" id="UP000385207"/>
    </source>
</evidence>
<sequence length="1131" mass="126184">MDGISDREKGVAKSMVELPALSPPLVPTTDAGWPVLSPAFLSADDAACYVHERIGNKRDCEYGGYIFQRVDQRFVASEPMESLSSPLAFGLFYPTDGKGHPIVPKGHVVHARYASHKALSMSDPAKVEALNWSRQEADVSAQMFREEEMWEMIFREFPAYLSAAEHSLIMFKPGPVKLHEPLLRRLGTKNKPGQIALGLENGTIRPSDVVKELAAAGDLRVVISSDLWGAAGSVSAHWAPFSAKKQREVPREVAFGAIFPSADEAGEDMHSRASGRYDTEHTSFGFILKHKDKEQYIATELVPVSGVRDKLFSLTSLFGISRRGVYLFPQDFELDAYFYSKRGVEGFPASPKNWLKQYFIDPVDLFVVVYDAKRRRVIRPDKILPVYISTLEGALLKYLPRASTKLFDDDTPNMGTDAIRNNLASGALTPTGFVRVVANSGQLSVLRSSLCWDRTGAVDTLWFRYMNLQRRPLSPLFLTPDDAARHARAQLLTQRDKAYGGLILRRRDGFYLATEPVPVPREDFAFGWIFPDESTTTGQFPAGCEIVARYRSRTQKELPFLLSRTESQVYLNMLSTKTLRTAFGRRTSRIDEYLLGPDGSLIRYLPSIFTVGVFAMERDLIDYHLLPDTLKGRSIKQRIHWGLLKPSEWVNQLGAMGTLQIVVGSTLWGPPRRAITWTPNPEPAPTQTGYSKAITEPAYSPLFTQEEGGARYAHEQAGSRDALKFGFILKYSRDHIYVASMPLEAEDSNFVYDRVFLDGSLPYRYDVQGLYVCAGKSPASLPDEDHRHFFSPMDVRHARVRADTPQGFKPIYFSCADGALLRIKLDPFDPESSLDDFGQIKFRPNPFASLEQAQSDQRDIASGVFKLSSYIQRMTRAGHLEVLITSHYWSRQGKVSPDWTPRMAPAADAGSLLALGPVFHHADDAARYVQLRAGGPDGKGTVYESAILTNSGSTSFIPLEPLGVAQDTDQVLRPVFHTTPDPLFADGYKLMATHRLYQSGNSLNADDPDSVHDNFISSSLLHANTYGLKAKGLAISDHYYSSQHGALLRYTPVYSTAEEALLRTKQVSISDGHWITHLSAGEFISRLSSIGQLRVLAAGGYWQQTGRVGADWRISRRQKSEDSTVRTRDEL</sequence>